<keyword evidence="2" id="KW-1185">Reference proteome</keyword>
<dbReference type="EMBL" id="CM046505">
    <property type="protein sequence ID" value="KAI8674507.1"/>
    <property type="molecule type" value="Genomic_DNA"/>
</dbReference>
<reference evidence="1" key="1">
    <citation type="submission" date="2022-06" db="EMBL/GenBank/DDBJ databases">
        <title>Fusarium solani species complex genomes reveal bases of compartmentalisation and animal pathogenesis.</title>
        <authorList>
            <person name="Tsai I.J."/>
        </authorList>
    </citation>
    <scope>NUCLEOTIDE SEQUENCE</scope>
    <source>
        <strain evidence="1">Fu6.1</strain>
    </source>
</reference>
<organism evidence="1 2">
    <name type="scientific">Fusarium keratoplasticum</name>
    <dbReference type="NCBI Taxonomy" id="1328300"/>
    <lineage>
        <taxon>Eukaryota</taxon>
        <taxon>Fungi</taxon>
        <taxon>Dikarya</taxon>
        <taxon>Ascomycota</taxon>
        <taxon>Pezizomycotina</taxon>
        <taxon>Sordariomycetes</taxon>
        <taxon>Hypocreomycetidae</taxon>
        <taxon>Hypocreales</taxon>
        <taxon>Nectriaceae</taxon>
        <taxon>Fusarium</taxon>
        <taxon>Fusarium solani species complex</taxon>
    </lineage>
</organism>
<name>A0ACC0R4L0_9HYPO</name>
<protein>
    <submittedName>
        <fullName evidence="1">Uncharacterized protein</fullName>
    </submittedName>
</protein>
<dbReference type="Proteomes" id="UP001065298">
    <property type="component" value="Chromosome 3"/>
</dbReference>
<sequence length="339" mass="38539">MELACPICKSGFPTTDDLEAHSQKYQSRLWAAIQRCLQSQKYVPPEFLELLQCLLHLPDIVLSCPECDFTPKDLDKHWMTHVDCYVKCEFCKRDQTKVSKALTHPKSCPIRQGAELSSDEKVDRQRLRDHAAQQLDQKLNPTQRFAKRRRVEKVWPDLSTSTMIPPLPAQSIPSEDVEGGFFSPHASVPNTFPTDTSARLSQHQDSSQFNQAPALDDYPYDIFAGFPQHQDSSQFDQAPALDDYPYDIFAGFPQHQDSSQFDQAPALDDYPYDIFAGFPQHQDSSQFDQAPALDDYPYDIFAGFPQHHVPAQFDQPPALENCPANRATRPQYPSSSRVD</sequence>
<comment type="caution">
    <text evidence="1">The sequence shown here is derived from an EMBL/GenBank/DDBJ whole genome shotgun (WGS) entry which is preliminary data.</text>
</comment>
<evidence type="ECO:0000313" key="1">
    <source>
        <dbReference type="EMBL" id="KAI8674507.1"/>
    </source>
</evidence>
<evidence type="ECO:0000313" key="2">
    <source>
        <dbReference type="Proteomes" id="UP001065298"/>
    </source>
</evidence>
<accession>A0ACC0R4L0</accession>
<gene>
    <name evidence="1" type="ORF">NCS57_00348600</name>
</gene>
<proteinExistence type="predicted"/>